<reference evidence="1 2" key="1">
    <citation type="submission" date="2018-03" db="EMBL/GenBank/DDBJ databases">
        <title>Genomic Encyclopedia of Archaeal and Bacterial Type Strains, Phase II (KMG-II): from individual species to whole genera.</title>
        <authorList>
            <person name="Goeker M."/>
        </authorList>
    </citation>
    <scope>NUCLEOTIDE SEQUENCE [LARGE SCALE GENOMIC DNA]</scope>
    <source>
        <strain evidence="1 2">DSM 43146</strain>
    </source>
</reference>
<dbReference type="RefSeq" id="WP_106315088.1">
    <property type="nucleotide sequence ID" value="NZ_BOMO01000028.1"/>
</dbReference>
<gene>
    <name evidence="1" type="ORF">CLV67_10137</name>
</gene>
<dbReference type="Proteomes" id="UP000239415">
    <property type="component" value="Unassembled WGS sequence"/>
</dbReference>
<dbReference type="PANTHER" id="PTHR36454:SF1">
    <property type="entry name" value="DUF1015 DOMAIN-CONTAINING PROTEIN"/>
    <property type="match status" value="1"/>
</dbReference>
<evidence type="ECO:0000313" key="1">
    <source>
        <dbReference type="EMBL" id="PRX25325.1"/>
    </source>
</evidence>
<dbReference type="Pfam" id="PF06245">
    <property type="entry name" value="DUF1015"/>
    <property type="match status" value="1"/>
</dbReference>
<protein>
    <submittedName>
        <fullName evidence="1">Uncharacterized protein (DUF1015 family)</fullName>
    </submittedName>
</protein>
<dbReference type="InterPro" id="IPR008323">
    <property type="entry name" value="UCP033563"/>
</dbReference>
<sequence length="398" mass="42718">MTVVHPIKLAWITNGGTGAQNYDEFADDAEITDIIKANPHSALAVEMPHLAPESLGKSFLESLPDAVVRLQRDQAEEKYRQAEHVVVLYRITAQGEAPAYGLWNTVETGQISTSADEPGLVIRNEDVFISKVRERVALAEAVGALLSPVLLLQTGRGEELHAALAEAIDAAGEPASTDVDSAGRTHAIWPVGPGELQDRLLALAGGGELVVADGNHRSLAAQTGGLERFLAVVTTPASVFIQPYNRLVSELPASLDELLERLRKAGATVTELPRVAQLPPKGTIELYASGRTFAIALPSDPAGTSVENLDHALVERVLLRDSLGLDPGDKRISYIGGDYPVEWLRGEVDAGRAELAILIAPVTVDDFVEVNLERLKLPRKSTWFTPKARGGLVVADIR</sequence>
<comment type="caution">
    <text evidence="1">The sequence shown here is derived from an EMBL/GenBank/DDBJ whole genome shotgun (WGS) entry which is preliminary data.</text>
</comment>
<name>A0A2T0KP14_9ACTN</name>
<dbReference type="AlphaFoldDB" id="A0A2T0KP14"/>
<evidence type="ECO:0000313" key="2">
    <source>
        <dbReference type="Proteomes" id="UP000239415"/>
    </source>
</evidence>
<proteinExistence type="predicted"/>
<dbReference type="OrthoDB" id="9781616at2"/>
<dbReference type="EMBL" id="PVMZ01000001">
    <property type="protein sequence ID" value="PRX25325.1"/>
    <property type="molecule type" value="Genomic_DNA"/>
</dbReference>
<accession>A0A2T0KP14</accession>
<keyword evidence="2" id="KW-1185">Reference proteome</keyword>
<dbReference type="PANTHER" id="PTHR36454">
    <property type="entry name" value="LMO2823 PROTEIN"/>
    <property type="match status" value="1"/>
</dbReference>
<organism evidence="1 2">
    <name type="scientific">Actinoplanes italicus</name>
    <dbReference type="NCBI Taxonomy" id="113567"/>
    <lineage>
        <taxon>Bacteria</taxon>
        <taxon>Bacillati</taxon>
        <taxon>Actinomycetota</taxon>
        <taxon>Actinomycetes</taxon>
        <taxon>Micromonosporales</taxon>
        <taxon>Micromonosporaceae</taxon>
        <taxon>Actinoplanes</taxon>
    </lineage>
</organism>